<feature type="compositionally biased region" description="Polar residues" evidence="1">
    <location>
        <begin position="403"/>
        <end position="434"/>
    </location>
</feature>
<protein>
    <submittedName>
        <fullName evidence="3">Uncharacterized protein</fullName>
    </submittedName>
</protein>
<sequence>MSLNPKNGEPEEPASSKTLPRLRRSGCAATSYFESPLSSIISRSSVLNRSAARASSSDQNAPAETDRYYGILDNLRERSSKGDGRKVSSVDIADVKTTTFDSPRQVTNPQRIDISPPVVRSKILSSTLPSSHKVPGDGPMTSPMSDSGYEEFKALHSKLMKPEGKSTRSLKNSRQLSSSLTTLSTDSSDKKSQPSKRYSAMLTYDGSKGTLSGGSSPSRSPVQSRWNRKQFSSPDPTLRASLAFDFSRADSEPEETDLSKSLADRGRQGVFLQNYLQGCQKENKKSLVFDKEKPRFISGSYKTNDNAKQDSADVSKAILNSDATKSKNLYSSSPKEDSDGEIWWTRKSEKELQFRKPETQSSRHSFDNYRLGRLSPTISENKGDPAPGIDFIKEDESDRFRSRSFTEPSKNKSAYESQYKTDSSSNDFFAPTRTNQKEQITKQVGDMSSPELSRTDKKVSFVTVAPNSEKPEGKRENSLKRKEECSKPYQAPTLGQVTGLFRRSIDSSYNKPISESSEKEIKESLDHFSENASPTIQTDSKSPSSSEEKIFVVDDGNSTFGSSNSIWIESGLRAEDTPVKIYKGNDLSRFPVKTYENTDGNSGNSKDWQLVSSTGDNGEASSPSRKTTEWEMCEATNENGDDLMDLKGMLNKFASKRNGSSTTVLRDRFSDESRFETFSSAECQQEKKSATFMYSKKENSSIPEFRSSQGDSELSSMENRMVAFKSSPNFRNSFDDDTDWKCTMEGDSIGKTFAREGDIRSSVFDNEVNKENRVYSEMNSQSAAFRTEKTQRSIILKQRSSTSTVTRRIRIGQRTVRKTSRYTR</sequence>
<dbReference type="EMBL" id="BGPR01009012">
    <property type="protein sequence ID" value="GBN37400.1"/>
    <property type="molecule type" value="Genomic_DNA"/>
</dbReference>
<feature type="compositionally biased region" description="Polar residues" evidence="1">
    <location>
        <begin position="556"/>
        <end position="566"/>
    </location>
</feature>
<feature type="region of interest" description="Disordered" evidence="1">
    <location>
        <begin position="1"/>
        <end position="24"/>
    </location>
</feature>
<comment type="caution">
    <text evidence="3">The sequence shown here is derived from an EMBL/GenBank/DDBJ whole genome shotgun (WGS) entry which is preliminary data.</text>
</comment>
<dbReference type="AlphaFoldDB" id="A0A4Y2NI70"/>
<evidence type="ECO:0000313" key="2">
    <source>
        <dbReference type="EMBL" id="GBN37400.1"/>
    </source>
</evidence>
<feature type="region of interest" description="Disordered" evidence="1">
    <location>
        <begin position="323"/>
        <end position="342"/>
    </location>
</feature>
<feature type="compositionally biased region" description="Basic and acidic residues" evidence="1">
    <location>
        <begin position="469"/>
        <end position="486"/>
    </location>
</feature>
<feature type="compositionally biased region" description="Polar residues" evidence="1">
    <location>
        <begin position="323"/>
        <end position="333"/>
    </location>
</feature>
<feature type="compositionally biased region" description="Polar residues" evidence="1">
    <location>
        <begin position="530"/>
        <end position="545"/>
    </location>
</feature>
<feature type="compositionally biased region" description="Basic and acidic residues" evidence="1">
    <location>
        <begin position="150"/>
        <end position="166"/>
    </location>
</feature>
<feature type="compositionally biased region" description="Polar residues" evidence="1">
    <location>
        <begin position="53"/>
        <end position="62"/>
    </location>
</feature>
<proteinExistence type="predicted"/>
<name>A0A4Y2NI70_ARAVE</name>
<keyword evidence="4" id="KW-1185">Reference proteome</keyword>
<evidence type="ECO:0000256" key="1">
    <source>
        <dbReference type="SAM" id="MobiDB-lite"/>
    </source>
</evidence>
<feature type="region of interest" description="Disordered" evidence="1">
    <location>
        <begin position="47"/>
        <end position="67"/>
    </location>
</feature>
<organism evidence="3 4">
    <name type="scientific">Araneus ventricosus</name>
    <name type="common">Orbweaver spider</name>
    <name type="synonym">Epeira ventricosa</name>
    <dbReference type="NCBI Taxonomy" id="182803"/>
    <lineage>
        <taxon>Eukaryota</taxon>
        <taxon>Metazoa</taxon>
        <taxon>Ecdysozoa</taxon>
        <taxon>Arthropoda</taxon>
        <taxon>Chelicerata</taxon>
        <taxon>Arachnida</taxon>
        <taxon>Araneae</taxon>
        <taxon>Araneomorphae</taxon>
        <taxon>Entelegynae</taxon>
        <taxon>Araneoidea</taxon>
        <taxon>Araneidae</taxon>
        <taxon>Araneus</taxon>
    </lineage>
</organism>
<feature type="region of interest" description="Disordered" evidence="1">
    <location>
        <begin position="593"/>
        <end position="629"/>
    </location>
</feature>
<evidence type="ECO:0000313" key="3">
    <source>
        <dbReference type="EMBL" id="GBN37406.1"/>
    </source>
</evidence>
<feature type="compositionally biased region" description="Polar residues" evidence="1">
    <location>
        <begin position="595"/>
        <end position="625"/>
    </location>
</feature>
<feature type="compositionally biased region" description="Low complexity" evidence="1">
    <location>
        <begin position="176"/>
        <end position="186"/>
    </location>
</feature>
<dbReference type="Proteomes" id="UP000499080">
    <property type="component" value="Unassembled WGS sequence"/>
</dbReference>
<feature type="region of interest" description="Disordered" evidence="1">
    <location>
        <begin position="352"/>
        <end position="566"/>
    </location>
</feature>
<feature type="compositionally biased region" description="Basic and acidic residues" evidence="1">
    <location>
        <begin position="391"/>
        <end position="401"/>
    </location>
</feature>
<gene>
    <name evidence="2" type="ORF">AVEN_60543_1</name>
    <name evidence="3" type="ORF">AVEN_62100_1</name>
</gene>
<evidence type="ECO:0000313" key="4">
    <source>
        <dbReference type="Proteomes" id="UP000499080"/>
    </source>
</evidence>
<feature type="compositionally biased region" description="Polar residues" evidence="1">
    <location>
        <begin position="209"/>
        <end position="235"/>
    </location>
</feature>
<feature type="region of interest" description="Disordered" evidence="1">
    <location>
        <begin position="126"/>
        <end position="238"/>
    </location>
</feature>
<accession>A0A4Y2NI70</accession>
<dbReference type="EMBL" id="BGPR01009013">
    <property type="protein sequence ID" value="GBN37406.1"/>
    <property type="molecule type" value="Genomic_DNA"/>
</dbReference>
<dbReference type="OrthoDB" id="6429415at2759"/>
<feature type="compositionally biased region" description="Basic and acidic residues" evidence="1">
    <location>
        <begin position="516"/>
        <end position="529"/>
    </location>
</feature>
<reference evidence="3 4" key="1">
    <citation type="journal article" date="2019" name="Sci. Rep.">
        <title>Orb-weaving spider Araneus ventricosus genome elucidates the spidroin gene catalogue.</title>
        <authorList>
            <person name="Kono N."/>
            <person name="Nakamura H."/>
            <person name="Ohtoshi R."/>
            <person name="Moran D.A.P."/>
            <person name="Shinohara A."/>
            <person name="Yoshida Y."/>
            <person name="Fujiwara M."/>
            <person name="Mori M."/>
            <person name="Tomita M."/>
            <person name="Arakawa K."/>
        </authorList>
    </citation>
    <scope>NUCLEOTIDE SEQUENCE [LARGE SCALE GENOMIC DNA]</scope>
</reference>